<dbReference type="Pfam" id="PF13204">
    <property type="entry name" value="Apiosidase"/>
    <property type="match status" value="1"/>
</dbReference>
<feature type="domain" description="Apiosidase-like catalytic" evidence="3">
    <location>
        <begin position="42"/>
        <end position="374"/>
    </location>
</feature>
<dbReference type="AlphaFoldDB" id="A0A4Z0VCL8"/>
<dbReference type="Gene3D" id="3.20.20.80">
    <property type="entry name" value="Glycosidases"/>
    <property type="match status" value="1"/>
</dbReference>
<evidence type="ECO:0000313" key="5">
    <source>
        <dbReference type="Proteomes" id="UP000297635"/>
    </source>
</evidence>
<dbReference type="InterPro" id="IPR024749">
    <property type="entry name" value="Collagen-bd_put"/>
</dbReference>
<organism evidence="4 5">
    <name type="scientific">Duncaniella freteri</name>
    <dbReference type="NCBI Taxonomy" id="2530391"/>
    <lineage>
        <taxon>Bacteria</taxon>
        <taxon>Pseudomonadati</taxon>
        <taxon>Bacteroidota</taxon>
        <taxon>Bacteroidia</taxon>
        <taxon>Bacteroidales</taxon>
        <taxon>Muribaculaceae</taxon>
        <taxon>Duncaniella</taxon>
    </lineage>
</organism>
<evidence type="ECO:0000259" key="2">
    <source>
        <dbReference type="Pfam" id="PF12904"/>
    </source>
</evidence>
<proteinExistence type="predicted"/>
<feature type="chain" id="PRO_5021216966" evidence="1">
    <location>
        <begin position="24"/>
        <end position="484"/>
    </location>
</feature>
<dbReference type="Proteomes" id="UP000297635">
    <property type="component" value="Unassembled WGS sequence"/>
</dbReference>
<evidence type="ECO:0000256" key="1">
    <source>
        <dbReference type="SAM" id="SignalP"/>
    </source>
</evidence>
<reference evidence="4 5" key="1">
    <citation type="submission" date="2019-02" db="EMBL/GenBank/DDBJ databases">
        <title>Isolation and identification of novel species under the genus Muribaculum.</title>
        <authorList>
            <person name="Miyake S."/>
            <person name="Ding Y."/>
            <person name="Low A."/>
            <person name="Soh M."/>
            <person name="Seedorf H."/>
        </authorList>
    </citation>
    <scope>NUCLEOTIDE SEQUENCE [LARGE SCALE GENOMIC DNA]</scope>
    <source>
        <strain evidence="4 5">TLL-A3</strain>
    </source>
</reference>
<keyword evidence="1" id="KW-0732">Signal</keyword>
<dbReference type="PANTHER" id="PTHR37836">
    <property type="entry name" value="LMO1036 PROTEIN"/>
    <property type="match status" value="1"/>
</dbReference>
<protein>
    <submittedName>
        <fullName evidence="4">DUF4038 domain-containing protein</fullName>
    </submittedName>
</protein>
<feature type="domain" description="Putative collagen-binding" evidence="2">
    <location>
        <begin position="376"/>
        <end position="464"/>
    </location>
</feature>
<dbReference type="InterPro" id="IPR025277">
    <property type="entry name" value="Apiosidase-like_cat_dom"/>
</dbReference>
<evidence type="ECO:0000313" key="4">
    <source>
        <dbReference type="EMBL" id="TGG41030.1"/>
    </source>
</evidence>
<dbReference type="InterPro" id="IPR017853">
    <property type="entry name" value="GH"/>
</dbReference>
<dbReference type="RefSeq" id="WP_135471942.1">
    <property type="nucleotide sequence ID" value="NZ_CASGTF010000001.1"/>
</dbReference>
<gene>
    <name evidence="4" type="ORF">EZ315_07925</name>
</gene>
<dbReference type="PANTHER" id="PTHR37836:SF3">
    <property type="entry name" value="ENDOGLUCANASE"/>
    <property type="match status" value="1"/>
</dbReference>
<comment type="caution">
    <text evidence="4">The sequence shown here is derived from an EMBL/GenBank/DDBJ whole genome shotgun (WGS) entry which is preliminary data.</text>
</comment>
<name>A0A4Z0VCL8_9BACT</name>
<dbReference type="Pfam" id="PF12904">
    <property type="entry name" value="Collagen_bind_2"/>
    <property type="match status" value="1"/>
</dbReference>
<sequence length="484" mass="55365">MPKMKKLTLLLSLLLATVVSVYAQDPVKTFNKPWNNGKLRVSDNGTYLQHENGKPFFWMGETGWLLPERLDRAEASYYLNGCREAGFNVVQVQTINGVPAINFYGQLSNPDGWDFSEINKKGVYGYWDHMDYIISQAEKNGIYIAMVPIWGGLVKAGLMSVDDAASYGRFLAERYKDSPNIIWVMGGDVKGDINPDQWNTMARTIKSIDKNHLMSYHPFGRTSSINWFHNAEWLDFNMFQSGHRRYDQVRGDGDDRAEASKAEDNWRYVEAGLAMKPRKPIFDAEPSYEEIPQGLHDPSQPWWKAPDVRRYAYWAVFAGAFGHTYGHNSIMQMLKTANVGGYGATKTWYEGMKDPGFNQMQYLKNLMLTFPFFERVPDQSIIAGENGTRYDRLIATRGNDYLLVYNYTNRPMEIDLTKISGKKKNAWWYDVTDGTLEYIGEFDSKVTPFKYDGGHGAGNDRVLIAVDSSKDYVGKDWKSIPVKY</sequence>
<dbReference type="EMBL" id="SJSA01000001">
    <property type="protein sequence ID" value="TGG41030.1"/>
    <property type="molecule type" value="Genomic_DNA"/>
</dbReference>
<dbReference type="SUPFAM" id="SSF51445">
    <property type="entry name" value="(Trans)glycosidases"/>
    <property type="match status" value="1"/>
</dbReference>
<accession>A0A4Z0VCL8</accession>
<keyword evidence="5" id="KW-1185">Reference proteome</keyword>
<evidence type="ECO:0000259" key="3">
    <source>
        <dbReference type="Pfam" id="PF13204"/>
    </source>
</evidence>
<feature type="signal peptide" evidence="1">
    <location>
        <begin position="1"/>
        <end position="23"/>
    </location>
</feature>